<dbReference type="KEGG" id="ttk:TST_0528"/>
<feature type="binding site" evidence="4">
    <location>
        <begin position="66"/>
        <end position="70"/>
    </location>
    <ligand>
        <name>D-ribulose 5-phosphate</name>
        <dbReference type="ChEBI" id="CHEBI:58121"/>
    </ligand>
</feature>
<evidence type="ECO:0000313" key="5">
    <source>
        <dbReference type="EMBL" id="BAT71334.1"/>
    </source>
</evidence>
<dbReference type="InterPro" id="IPR003500">
    <property type="entry name" value="RpiB_LacA_LacB"/>
</dbReference>
<dbReference type="PANTHER" id="PTHR30345">
    <property type="entry name" value="RIBOSE-5-PHOSPHATE ISOMERASE B"/>
    <property type="match status" value="1"/>
</dbReference>
<keyword evidence="2 5" id="KW-0413">Isomerase</keyword>
<dbReference type="Pfam" id="PF02502">
    <property type="entry name" value="LacAB_rpiB"/>
    <property type="match status" value="1"/>
</dbReference>
<dbReference type="RefSeq" id="WP_068549254.1">
    <property type="nucleotide sequence ID" value="NZ_AP013035.1"/>
</dbReference>
<dbReference type="Proteomes" id="UP000063234">
    <property type="component" value="Chromosome"/>
</dbReference>
<proteinExistence type="inferred from homology"/>
<dbReference type="Gene3D" id="3.40.1400.10">
    <property type="entry name" value="Sugar-phosphate isomerase, RpiB/LacA/LacB"/>
    <property type="match status" value="1"/>
</dbReference>
<dbReference type="EC" id="5.3.1.6" evidence="5"/>
<gene>
    <name evidence="5" type="primary">rpiB</name>
    <name evidence="5" type="ORF">TST_0528</name>
</gene>
<evidence type="ECO:0000256" key="3">
    <source>
        <dbReference type="PIRSR" id="PIRSR005384-1"/>
    </source>
</evidence>
<dbReference type="EMBL" id="AP013035">
    <property type="protein sequence ID" value="BAT71334.1"/>
    <property type="molecule type" value="Genomic_DNA"/>
</dbReference>
<dbReference type="NCBIfam" id="NF004051">
    <property type="entry name" value="PRK05571.1"/>
    <property type="match status" value="1"/>
</dbReference>
<organism evidence="5 6">
    <name type="scientific">Thermosulfidibacter takaii (strain DSM 17441 / JCM 13301 / NBRC 103674 / ABI70S6)</name>
    <dbReference type="NCBI Taxonomy" id="1298851"/>
    <lineage>
        <taxon>Bacteria</taxon>
        <taxon>Pseudomonadati</taxon>
        <taxon>Thermosulfidibacterota</taxon>
        <taxon>Thermosulfidibacteria</taxon>
        <taxon>Thermosulfidibacterales</taxon>
        <taxon>Thermosulfidibacteraceae</taxon>
    </lineage>
</organism>
<dbReference type="PATRIC" id="fig|1298851.3.peg.552"/>
<feature type="active site" description="Proton acceptor" evidence="3">
    <location>
        <position position="65"/>
    </location>
</feature>
<feature type="binding site" evidence="4">
    <location>
        <position position="99"/>
    </location>
    <ligand>
        <name>D-ribulose 5-phosphate</name>
        <dbReference type="ChEBI" id="CHEBI:58121"/>
    </ligand>
</feature>
<dbReference type="InterPro" id="IPR004785">
    <property type="entry name" value="RpiB"/>
</dbReference>
<evidence type="ECO:0000256" key="1">
    <source>
        <dbReference type="ARBA" id="ARBA00008754"/>
    </source>
</evidence>
<keyword evidence="6" id="KW-1185">Reference proteome</keyword>
<feature type="binding site" evidence="4">
    <location>
        <position position="136"/>
    </location>
    <ligand>
        <name>D-ribulose 5-phosphate</name>
        <dbReference type="ChEBI" id="CHEBI:58121"/>
    </ligand>
</feature>
<dbReference type="SUPFAM" id="SSF89623">
    <property type="entry name" value="Ribose/Galactose isomerase RpiB/AlsB"/>
    <property type="match status" value="1"/>
</dbReference>
<comment type="similarity">
    <text evidence="1">Belongs to the LacAB/RpiB family.</text>
</comment>
<evidence type="ECO:0000256" key="4">
    <source>
        <dbReference type="PIRSR" id="PIRSR005384-2"/>
    </source>
</evidence>
<sequence>MRVAIASDHGGYRLKEFVKSVVQQLGCDIVDFGTYSEDSVDYPEFAAKVAKAIIEKEVDRGILICGTGIGMSIVANRFPGIRAALCHDVYTARMSRQHNDANILVLGGRVLTPEVAEEIVKVWLSEEFEGGRHERRLGKLQEIEKAICEGRDP</sequence>
<evidence type="ECO:0000256" key="2">
    <source>
        <dbReference type="ARBA" id="ARBA00023235"/>
    </source>
</evidence>
<dbReference type="GO" id="GO:0019316">
    <property type="term" value="P:D-allose catabolic process"/>
    <property type="evidence" value="ECO:0007669"/>
    <property type="project" value="TreeGrafter"/>
</dbReference>
<feature type="binding site" evidence="4">
    <location>
        <begin position="8"/>
        <end position="9"/>
    </location>
    <ligand>
        <name>D-ribulose 5-phosphate</name>
        <dbReference type="ChEBI" id="CHEBI:58121"/>
    </ligand>
</feature>
<dbReference type="PIRSF" id="PIRSF005384">
    <property type="entry name" value="RpiB_LacA_B"/>
    <property type="match status" value="1"/>
</dbReference>
<accession>A0A0S3QSL3</accession>
<feature type="binding site" evidence="4">
    <location>
        <position position="109"/>
    </location>
    <ligand>
        <name>D-ribulose 5-phosphate</name>
        <dbReference type="ChEBI" id="CHEBI:58121"/>
    </ligand>
</feature>
<dbReference type="PANTHER" id="PTHR30345:SF0">
    <property type="entry name" value="DNA DAMAGE-REPAIR_TOLERATION PROTEIN DRT102"/>
    <property type="match status" value="1"/>
</dbReference>
<feature type="binding site" evidence="4">
    <location>
        <position position="132"/>
    </location>
    <ligand>
        <name>D-ribulose 5-phosphate</name>
        <dbReference type="ChEBI" id="CHEBI:58121"/>
    </ligand>
</feature>
<reference evidence="6" key="1">
    <citation type="journal article" date="2018" name="Science">
        <title>A primordial and reversible TCA cycle in a facultatively chemolithoautotrophic thermophile.</title>
        <authorList>
            <person name="Nunoura T."/>
            <person name="Chikaraishi Y."/>
            <person name="Izaki R."/>
            <person name="Suwa T."/>
            <person name="Sato T."/>
            <person name="Harada T."/>
            <person name="Mori K."/>
            <person name="Kato Y."/>
            <person name="Miyazaki M."/>
            <person name="Shimamura S."/>
            <person name="Yanagawa K."/>
            <person name="Shuto A."/>
            <person name="Ohkouchi N."/>
            <person name="Fujita N."/>
            <person name="Takaki Y."/>
            <person name="Atomi H."/>
            <person name="Takai K."/>
        </authorList>
    </citation>
    <scope>NUCLEOTIDE SEQUENCE [LARGE SCALE GENOMIC DNA]</scope>
    <source>
        <strain evidence="6">DSM 17441 / JCM 13301 / NBRC 103674 / ABI70S6</strain>
    </source>
</reference>
<evidence type="ECO:0000313" key="6">
    <source>
        <dbReference type="Proteomes" id="UP000063234"/>
    </source>
</evidence>
<dbReference type="NCBIfam" id="TIGR01120">
    <property type="entry name" value="rpiB"/>
    <property type="match status" value="1"/>
</dbReference>
<name>A0A0S3QSL3_THET7</name>
<dbReference type="AlphaFoldDB" id="A0A0S3QSL3"/>
<dbReference type="GO" id="GO:0004751">
    <property type="term" value="F:ribose-5-phosphate isomerase activity"/>
    <property type="evidence" value="ECO:0007669"/>
    <property type="project" value="UniProtKB-EC"/>
</dbReference>
<feature type="active site" description="Proton donor" evidence="3">
    <location>
        <position position="98"/>
    </location>
</feature>
<dbReference type="NCBIfam" id="TIGR00689">
    <property type="entry name" value="rpiB_lacA_lacB"/>
    <property type="match status" value="1"/>
</dbReference>
<dbReference type="GO" id="GO:0009052">
    <property type="term" value="P:pentose-phosphate shunt, non-oxidative branch"/>
    <property type="evidence" value="ECO:0007669"/>
    <property type="project" value="TreeGrafter"/>
</dbReference>
<protein>
    <submittedName>
        <fullName evidence="5">Ribose 5-phosphate isomerase B</fullName>
        <ecNumber evidence="5">5.3.1.6</ecNumber>
    </submittedName>
</protein>
<dbReference type="InterPro" id="IPR036569">
    <property type="entry name" value="RpiB_LacA_LacB_sf"/>
</dbReference>
<dbReference type="OrthoDB" id="1778624at2"/>
<dbReference type="STRING" id="1298851.TST_0528"/>